<feature type="transmembrane region" description="Helical" evidence="1">
    <location>
        <begin position="266"/>
        <end position="292"/>
    </location>
</feature>
<feature type="transmembrane region" description="Helical" evidence="1">
    <location>
        <begin position="432"/>
        <end position="449"/>
    </location>
</feature>
<dbReference type="Proteomes" id="UP000027665">
    <property type="component" value="Unassembled WGS sequence"/>
</dbReference>
<comment type="caution">
    <text evidence="3">The sequence shown here is derived from an EMBL/GenBank/DDBJ whole genome shotgun (WGS) entry which is preliminary data.</text>
</comment>
<dbReference type="GeneID" id="90983775"/>
<dbReference type="Pfam" id="PF06808">
    <property type="entry name" value="DctM"/>
    <property type="match status" value="1"/>
</dbReference>
<dbReference type="RefSeq" id="WP_037976501.1">
    <property type="nucleotide sequence ID" value="NZ_CALIAO010000032.1"/>
</dbReference>
<dbReference type="InterPro" id="IPR010656">
    <property type="entry name" value="DctM"/>
</dbReference>
<feature type="domain" description="TRAP C4-dicarboxylate transport system permease DctM subunit" evidence="2">
    <location>
        <begin position="22"/>
        <end position="448"/>
    </location>
</feature>
<feature type="transmembrane region" description="Helical" evidence="1">
    <location>
        <begin position="183"/>
        <end position="204"/>
    </location>
</feature>
<dbReference type="STRING" id="2754.EH55_05680"/>
<sequence>MIIVIVPICLLIFLILCKKLPLVRGNVMWCLMIAGFVALLMGKVYNPVEWIKAWILGLDKLAWIIALGLFGSIYAETQTELKTLDSVLTLLRSMFGKSPKGIVVATVIALGIAGSLLGDAVASATVIGILVIKSLEDLKIEPEGIVAIITSGAMLGSIMPPITQAIFLSSSLVGVDVNVPCNYTYITISIGIILVTFYLCARFVKIKELPENMIPKGSLSDMMKGKWLSFIPLLALILMVIVNTVWRINVVNLIAGPLVKFLSGITIIKGIANYIVTFLISATIISFAYKSVRQNGGHIIKRGILNAVPGLRVFMGSALLLGSFYTAGQIDAVNEFATKLSPDALKIGGSLAMIVVATLTGSQSTAQNTIFSWLAPALVNIGLAPEKVAVAAAHIASGAQGFPPTSITALVVCALVGGILNKKVDPIKSMMGYFPLSLYMVLVGMLFLYI</sequence>
<dbReference type="AlphaFoldDB" id="A0A073IRL6"/>
<feature type="transmembrane region" description="Helical" evidence="1">
    <location>
        <begin position="304"/>
        <end position="324"/>
    </location>
</feature>
<feature type="transmembrane region" description="Helical" evidence="1">
    <location>
        <begin position="27"/>
        <end position="46"/>
    </location>
</feature>
<gene>
    <name evidence="3" type="ORF">EH55_05680</name>
</gene>
<keyword evidence="4" id="KW-1185">Reference proteome</keyword>
<organism evidence="3 4">
    <name type="scientific">Synergistes jonesii</name>
    <dbReference type="NCBI Taxonomy" id="2754"/>
    <lineage>
        <taxon>Bacteria</taxon>
        <taxon>Thermotogati</taxon>
        <taxon>Synergistota</taxon>
        <taxon>Synergistia</taxon>
        <taxon>Synergistales</taxon>
        <taxon>Synergistaceae</taxon>
        <taxon>Synergistes</taxon>
    </lineage>
</organism>
<feature type="transmembrane region" description="Helical" evidence="1">
    <location>
        <begin position="144"/>
        <end position="163"/>
    </location>
</feature>
<evidence type="ECO:0000256" key="1">
    <source>
        <dbReference type="SAM" id="Phobius"/>
    </source>
</evidence>
<feature type="transmembrane region" description="Helical" evidence="1">
    <location>
        <begin position="402"/>
        <end position="420"/>
    </location>
</feature>
<accession>A0A073IRL6</accession>
<keyword evidence="1" id="KW-0472">Membrane</keyword>
<feature type="transmembrane region" description="Helical" evidence="1">
    <location>
        <begin position="53"/>
        <end position="75"/>
    </location>
</feature>
<feature type="transmembrane region" description="Helical" evidence="1">
    <location>
        <begin position="225"/>
        <end position="246"/>
    </location>
</feature>
<keyword evidence="1" id="KW-1133">Transmembrane helix</keyword>
<evidence type="ECO:0000259" key="2">
    <source>
        <dbReference type="Pfam" id="PF06808"/>
    </source>
</evidence>
<reference evidence="3 4" key="1">
    <citation type="submission" date="2014-04" db="EMBL/GenBank/DDBJ databases">
        <title>Draft Genome Sequence of Synergistes jonesii.</title>
        <authorList>
            <person name="Coil D.A."/>
            <person name="Eisen J.A."/>
            <person name="Holland-Moritz H.E."/>
        </authorList>
    </citation>
    <scope>NUCLEOTIDE SEQUENCE [LARGE SCALE GENOMIC DNA]</scope>
    <source>
        <strain evidence="3 4">78-1</strain>
    </source>
</reference>
<evidence type="ECO:0000313" key="3">
    <source>
        <dbReference type="EMBL" id="KEJ92116.1"/>
    </source>
</evidence>
<keyword evidence="1" id="KW-0812">Transmembrane</keyword>
<dbReference type="eggNOG" id="ENOG502ZA51">
    <property type="taxonomic scope" value="Bacteria"/>
</dbReference>
<proteinExistence type="predicted"/>
<dbReference type="EMBL" id="JMKI01000035">
    <property type="protein sequence ID" value="KEJ92116.1"/>
    <property type="molecule type" value="Genomic_DNA"/>
</dbReference>
<protein>
    <recommendedName>
        <fullName evidence="2">TRAP C4-dicarboxylate transport system permease DctM subunit domain-containing protein</fullName>
    </recommendedName>
</protein>
<feature type="transmembrane region" description="Helical" evidence="1">
    <location>
        <begin position="102"/>
        <end position="132"/>
    </location>
</feature>
<evidence type="ECO:0000313" key="4">
    <source>
        <dbReference type="Proteomes" id="UP000027665"/>
    </source>
</evidence>
<name>A0A073IRL6_9BACT</name>